<name>A0A7D9JKQ1_PARCT</name>
<dbReference type="EMBL" id="CACRXK020017826">
    <property type="protein sequence ID" value="CAB4031688.1"/>
    <property type="molecule type" value="Genomic_DNA"/>
</dbReference>
<dbReference type="AlphaFoldDB" id="A0A7D9JKQ1"/>
<dbReference type="Proteomes" id="UP001152795">
    <property type="component" value="Unassembled WGS sequence"/>
</dbReference>
<protein>
    <submittedName>
        <fullName evidence="1">Uncharacterized protein</fullName>
    </submittedName>
</protein>
<gene>
    <name evidence="1" type="ORF">PACLA_8A046808</name>
</gene>
<evidence type="ECO:0000313" key="1">
    <source>
        <dbReference type="EMBL" id="CAB4031688.1"/>
    </source>
</evidence>
<sequence>MLPVVFRTVGFALGSVLNKVLNVDKRNAADKNWRDAIVKSLNNNGAKIDRLSQKDLRASYRFLNEGVDLLLMTIAPDEAKGEQTSKVEANGLQNIESSTTTTATLATSTIATTRNESKSGILNEVIALTHAFRELENTSNDRLVLAKERFTKALEYATLAFSDEALKLPDRIMAAKLRVVSKILECLQDTKAAASGCMLFLKELNHLPGIGETFSTYFGFTWKSIFLKTAQLENVKWVLCLNFVVSEFVATFSDELPNVQNWPRIYLSTGGHTMHPLLLNIEVVENIFPNVEFQLPENHVTSAKKDLQLCRINSKGELVALSKCEDHHGFILKRSGELKTFCDLTNQPLKIDALAVDNYDNIYVLAHFPFRPFPLKGDTTNVKTYVLLVFDSSGTKKCEKVLDFIQDESDYTTVNCVVNKDGDVLIHFCWKDYLYVCDSNGNKKSRLSLEHHSTSQFERDNLTSFECVTDHNEIIMVSRKTSTNNSVFVYTREGELKRTINLKYWVNAVTYNYATSKIEILVIQEPLFGTMTSYCIRSYSETGDVECLHLPETRSIWDSTIVSHPAGPAAFVYDVDDGLGLRVIFM</sequence>
<dbReference type="SUPFAM" id="SSF50969">
    <property type="entry name" value="YVTN repeat-like/Quinoprotein amine dehydrogenase"/>
    <property type="match status" value="1"/>
</dbReference>
<keyword evidence="2" id="KW-1185">Reference proteome</keyword>
<comment type="caution">
    <text evidence="1">The sequence shown here is derived from an EMBL/GenBank/DDBJ whole genome shotgun (WGS) entry which is preliminary data.</text>
</comment>
<organism evidence="1 2">
    <name type="scientific">Paramuricea clavata</name>
    <name type="common">Red gorgonian</name>
    <name type="synonym">Violescent sea-whip</name>
    <dbReference type="NCBI Taxonomy" id="317549"/>
    <lineage>
        <taxon>Eukaryota</taxon>
        <taxon>Metazoa</taxon>
        <taxon>Cnidaria</taxon>
        <taxon>Anthozoa</taxon>
        <taxon>Octocorallia</taxon>
        <taxon>Malacalcyonacea</taxon>
        <taxon>Plexauridae</taxon>
        <taxon>Paramuricea</taxon>
    </lineage>
</organism>
<accession>A0A7D9JKQ1</accession>
<reference evidence="1" key="1">
    <citation type="submission" date="2020-04" db="EMBL/GenBank/DDBJ databases">
        <authorList>
            <person name="Alioto T."/>
            <person name="Alioto T."/>
            <person name="Gomez Garrido J."/>
        </authorList>
    </citation>
    <scope>NUCLEOTIDE SEQUENCE</scope>
    <source>
        <strain evidence="1">A484AB</strain>
    </source>
</reference>
<evidence type="ECO:0000313" key="2">
    <source>
        <dbReference type="Proteomes" id="UP001152795"/>
    </source>
</evidence>
<dbReference type="InterPro" id="IPR011044">
    <property type="entry name" value="Quino_amine_DH_bsu"/>
</dbReference>
<proteinExistence type="predicted"/>